<name>A0ABU0YRJ0_9PROT</name>
<proteinExistence type="predicted"/>
<dbReference type="Proteomes" id="UP001230156">
    <property type="component" value="Unassembled WGS sequence"/>
</dbReference>
<evidence type="ECO:0000313" key="2">
    <source>
        <dbReference type="Proteomes" id="UP001230156"/>
    </source>
</evidence>
<reference evidence="2" key="1">
    <citation type="submission" date="2023-08" db="EMBL/GenBank/DDBJ databases">
        <title>Rhodospirillaceae gen. nov., a novel taxon isolated from the Yangtze River Yuezi River estuary sludge.</title>
        <authorList>
            <person name="Ruan L."/>
        </authorList>
    </citation>
    <scope>NUCLEOTIDE SEQUENCE [LARGE SCALE GENOMIC DNA]</scope>
    <source>
        <strain evidence="2">R-7</strain>
    </source>
</reference>
<gene>
    <name evidence="1" type="ORF">Q8A70_16235</name>
</gene>
<evidence type="ECO:0000313" key="1">
    <source>
        <dbReference type="EMBL" id="MDQ7249238.1"/>
    </source>
</evidence>
<comment type="caution">
    <text evidence="1">The sequence shown here is derived from an EMBL/GenBank/DDBJ whole genome shotgun (WGS) entry which is preliminary data.</text>
</comment>
<dbReference type="EMBL" id="JAUYVI010000005">
    <property type="protein sequence ID" value="MDQ7249238.1"/>
    <property type="molecule type" value="Genomic_DNA"/>
</dbReference>
<accession>A0ABU0YRJ0</accession>
<keyword evidence="2" id="KW-1185">Reference proteome</keyword>
<organism evidence="1 2">
    <name type="scientific">Dongia sedimenti</name>
    <dbReference type="NCBI Taxonomy" id="3064282"/>
    <lineage>
        <taxon>Bacteria</taxon>
        <taxon>Pseudomonadati</taxon>
        <taxon>Pseudomonadota</taxon>
        <taxon>Alphaproteobacteria</taxon>
        <taxon>Rhodospirillales</taxon>
        <taxon>Dongiaceae</taxon>
        <taxon>Dongia</taxon>
    </lineage>
</organism>
<dbReference type="RefSeq" id="WP_379957011.1">
    <property type="nucleotide sequence ID" value="NZ_JAUYVI010000005.1"/>
</dbReference>
<sequence>MDAREKDVRIADVKRAAADYALARDGDGRRAATILTLRALWELAAASGAPVEGLSVVNKLVQALEELNRGTTPALLEAGKENGGEKKSGASADLALAAALVDALNQYEKMPIQEAIDYVASKRGLSASNLKNVRQRLRSKSSKDAGQPHYQAALSTIAAQPDPARAIRVQLAK</sequence>
<protein>
    <submittedName>
        <fullName evidence="1">Uncharacterized protein</fullName>
    </submittedName>
</protein>